<dbReference type="EMBL" id="JAMZDX010000008">
    <property type="protein sequence ID" value="MCP2313957.1"/>
    <property type="molecule type" value="Genomic_DNA"/>
</dbReference>
<accession>A0ABT1J938</accession>
<comment type="similarity">
    <text evidence="1">Belongs to the GSP E family.</text>
</comment>
<dbReference type="Gene3D" id="3.40.50.300">
    <property type="entry name" value="P-loop containing nucleotide triphosphate hydrolases"/>
    <property type="match status" value="1"/>
</dbReference>
<name>A0ABT1J938_9ACTN</name>
<dbReference type="InterPro" id="IPR027417">
    <property type="entry name" value="P-loop_NTPase"/>
</dbReference>
<proteinExistence type="inferred from homology"/>
<organism evidence="3 4">
    <name type="scientific">Kitasatospora paracochleata</name>
    <dbReference type="NCBI Taxonomy" id="58354"/>
    <lineage>
        <taxon>Bacteria</taxon>
        <taxon>Bacillati</taxon>
        <taxon>Actinomycetota</taxon>
        <taxon>Actinomycetes</taxon>
        <taxon>Kitasatosporales</taxon>
        <taxon>Streptomycetaceae</taxon>
        <taxon>Kitasatospora</taxon>
    </lineage>
</organism>
<reference evidence="3 4" key="1">
    <citation type="submission" date="2022-06" db="EMBL/GenBank/DDBJ databases">
        <title>Sequencing the genomes of 1000 actinobacteria strains.</title>
        <authorList>
            <person name="Klenk H.-P."/>
        </authorList>
    </citation>
    <scope>NUCLEOTIDE SEQUENCE [LARGE SCALE GENOMIC DNA]</scope>
    <source>
        <strain evidence="3 4">DSM 41656</strain>
    </source>
</reference>
<evidence type="ECO:0000313" key="4">
    <source>
        <dbReference type="Proteomes" id="UP001206483"/>
    </source>
</evidence>
<dbReference type="SUPFAM" id="SSF52540">
    <property type="entry name" value="P-loop containing nucleoside triphosphate hydrolases"/>
    <property type="match status" value="1"/>
</dbReference>
<feature type="domain" description="Bacterial type II secretion system protein E" evidence="2">
    <location>
        <begin position="85"/>
        <end position="363"/>
    </location>
</feature>
<comment type="caution">
    <text evidence="3">The sequence shown here is derived from an EMBL/GenBank/DDBJ whole genome shotgun (WGS) entry which is preliminary data.</text>
</comment>
<dbReference type="InterPro" id="IPR050921">
    <property type="entry name" value="T4SS_GSP_E_ATPase"/>
</dbReference>
<keyword evidence="4" id="KW-1185">Reference proteome</keyword>
<dbReference type="RefSeq" id="WP_253804269.1">
    <property type="nucleotide sequence ID" value="NZ_BAAAUB010000040.1"/>
</dbReference>
<dbReference type="CDD" id="cd01130">
    <property type="entry name" value="VirB11-like_ATPase"/>
    <property type="match status" value="1"/>
</dbReference>
<dbReference type="Gene3D" id="3.30.450.380">
    <property type="match status" value="1"/>
</dbReference>
<evidence type="ECO:0000256" key="1">
    <source>
        <dbReference type="ARBA" id="ARBA00006611"/>
    </source>
</evidence>
<evidence type="ECO:0000259" key="2">
    <source>
        <dbReference type="Pfam" id="PF00437"/>
    </source>
</evidence>
<dbReference type="Proteomes" id="UP001206483">
    <property type="component" value="Unassembled WGS sequence"/>
</dbReference>
<dbReference type="InterPro" id="IPR001482">
    <property type="entry name" value="T2SS/T4SS_dom"/>
</dbReference>
<sequence>MDHALVHQIRRQSGSVLAQRRRSDEAAGLVPMDLDSERQYARSVIRDVLNEHFQAEAGRGMALPDAAEEAELAEAVHAALYGAGALQPLLEDRDIENIDMQGHDNVFITRAGGRIERGAPVCGSDDELVELVQTLAATAGLTSRAWDTVNWELDLRLPGGERLSAVMAASERPHLSIRKPRLGKVALDFLVKNGTVSDDAAQFLRSAVLAKKNMVICGATDSGKTTLLRAIANEIPPSERLITVEGVRELGLDEFKDLHPNIAVWEARLPNSEGQGEISLSSLVRRSLRQNPSRVIVGEVLGDEIIDMLRAMSQGNNGSLSTIHSDSAQGAFSRIALYALAAEKPLPIEASHMLIAQSINFVVFISKVRNHETGEEQRRVTEIREVNGFDGQVSSSRVFAYDHAIGALRADSQISCLPDLERHGYYPSGGWM</sequence>
<dbReference type="Pfam" id="PF00437">
    <property type="entry name" value="T2SSE"/>
    <property type="match status" value="1"/>
</dbReference>
<protein>
    <submittedName>
        <fullName evidence="3">Flp pilus assembly CpaF family ATPase</fullName>
    </submittedName>
</protein>
<evidence type="ECO:0000313" key="3">
    <source>
        <dbReference type="EMBL" id="MCP2313957.1"/>
    </source>
</evidence>
<gene>
    <name evidence="3" type="ORF">FHR36_007156</name>
</gene>
<dbReference type="PANTHER" id="PTHR30486">
    <property type="entry name" value="TWITCHING MOTILITY PROTEIN PILT"/>
    <property type="match status" value="1"/>
</dbReference>
<dbReference type="PANTHER" id="PTHR30486:SF6">
    <property type="entry name" value="TYPE IV PILUS RETRACTATION ATPASE PILT"/>
    <property type="match status" value="1"/>
</dbReference>